<gene>
    <name evidence="1" type="ORF">OPT61_g4147</name>
</gene>
<dbReference type="Proteomes" id="UP001153331">
    <property type="component" value="Unassembled WGS sequence"/>
</dbReference>
<dbReference type="EMBL" id="JAPHNI010000229">
    <property type="protein sequence ID" value="KAJ8113821.1"/>
    <property type="molecule type" value="Genomic_DNA"/>
</dbReference>
<protein>
    <submittedName>
        <fullName evidence="1">Uncharacterized protein</fullName>
    </submittedName>
</protein>
<proteinExistence type="predicted"/>
<name>A0ACC2IF37_9PLEO</name>
<evidence type="ECO:0000313" key="1">
    <source>
        <dbReference type="EMBL" id="KAJ8113821.1"/>
    </source>
</evidence>
<reference evidence="1" key="1">
    <citation type="submission" date="2022-11" db="EMBL/GenBank/DDBJ databases">
        <title>Genome Sequence of Boeremia exigua.</title>
        <authorList>
            <person name="Buettner E."/>
        </authorList>
    </citation>
    <scope>NUCLEOTIDE SEQUENCE</scope>
    <source>
        <strain evidence="1">CU02</strain>
    </source>
</reference>
<comment type="caution">
    <text evidence="1">The sequence shown here is derived from an EMBL/GenBank/DDBJ whole genome shotgun (WGS) entry which is preliminary data.</text>
</comment>
<accession>A0ACC2IF37</accession>
<organism evidence="1 2">
    <name type="scientific">Boeremia exigua</name>
    <dbReference type="NCBI Taxonomy" id="749465"/>
    <lineage>
        <taxon>Eukaryota</taxon>
        <taxon>Fungi</taxon>
        <taxon>Dikarya</taxon>
        <taxon>Ascomycota</taxon>
        <taxon>Pezizomycotina</taxon>
        <taxon>Dothideomycetes</taxon>
        <taxon>Pleosporomycetidae</taxon>
        <taxon>Pleosporales</taxon>
        <taxon>Pleosporineae</taxon>
        <taxon>Didymellaceae</taxon>
        <taxon>Boeremia</taxon>
    </lineage>
</organism>
<sequence length="597" mass="67142">MRDFVTTFVILRDFLRRWRQQEVEANHTALTPDNREHLRKAEVMFGIGSDRPYFGLTGTWLTVWVTVACATDMSLGGVVVTPDFLDQLNLTNNPSLISTVTAIYDIGCFFGAISVCAIGDPLGRKKCVLLGTTIMSIGAIIQIASFGVPEMIVGRIIAGIGNGINTSTAPVWQGETSKASWRGKLIVIEMIMNIFGFSLSNWVTFGFSFVSGSASWRVPLAFQFLFIFILFGTVPWLPESPRWLMAKGRTEEAERILADLEATDVDDPYIITQSKDIQWAVQYEKDHAVRWRDLLRGRTGDQAGTHTIRRVILGMGTQAMQQLSGINVTSYYLPTVLIESVGLTNTLARLLAACNSVSYLLFSTIGIPNVERWGRRKMMMYAAAGQFFCYTIITICIRYNEDTSLSPSTNQQWAKASIAFFFLYYVFFGIGWQGVPWLYPTEINSMAMRTKGAALGTATNWIFNFMVVEVTPPGIRNLGWQFYIIWCVFNFAFIPIGKPRSSYNAIITSDDKPVYFFYPETAGRTLEDLDRYFSGDAPLLVFRDKEVISSFRPEKYIQSEKEEVRRHSSVVAGDVQAANAAHQRKSRNEGAEYHDDV</sequence>
<keyword evidence="2" id="KW-1185">Reference proteome</keyword>
<evidence type="ECO:0000313" key="2">
    <source>
        <dbReference type="Proteomes" id="UP001153331"/>
    </source>
</evidence>